<keyword evidence="3" id="KW-1185">Reference proteome</keyword>
<comment type="caution">
    <text evidence="2">The sequence shown here is derived from an EMBL/GenBank/DDBJ whole genome shotgun (WGS) entry which is preliminary data.</text>
</comment>
<evidence type="ECO:0000313" key="2">
    <source>
        <dbReference type="EMBL" id="MBU5483444.1"/>
    </source>
</evidence>
<dbReference type="InterPro" id="IPR002508">
    <property type="entry name" value="MurNAc-LAA_cat"/>
</dbReference>
<dbReference type="InterPro" id="IPR050695">
    <property type="entry name" value="N-acetylmuramoyl_amidase_3"/>
</dbReference>
<dbReference type="EMBL" id="JAHLQF010000001">
    <property type="protein sequence ID" value="MBU5483444.1"/>
    <property type="molecule type" value="Genomic_DNA"/>
</dbReference>
<protein>
    <submittedName>
        <fullName evidence="2">N-acetylmuramoyl-L-alanine amidase</fullName>
    </submittedName>
</protein>
<name>A0ABS6EGB5_9CLOT</name>
<dbReference type="RefSeq" id="WP_216437823.1">
    <property type="nucleotide sequence ID" value="NZ_JAHLQF010000001.1"/>
</dbReference>
<proteinExistence type="predicted"/>
<dbReference type="PANTHER" id="PTHR30404">
    <property type="entry name" value="N-ACETYLMURAMOYL-L-ALANINE AMIDASE"/>
    <property type="match status" value="1"/>
</dbReference>
<sequence>MLPLNSKIAIDLGHGTGGDRGANGFLNEEKIIREYGKFVIDGLRELGYTVYDVTPTKNNLTLSQSLTYRVNMANYYKVDLFVSLHGNCFEKESANGCEVLYMSTKGKEYSDRICKEISSLGYFNRGARFRNDLYVLKHTSMPAVLIEPLFISNKADSNRYNAKDIAKTIIKGITGKEAFQKKSEEVKTENKESYPSIDHTIPNFEGIVPFGDIGYVQIIPNRGRIDLHLDKYNYISIQDDEKEGNKVWITTRTKGTKQII</sequence>
<dbReference type="SMART" id="SM00646">
    <property type="entry name" value="Ami_3"/>
    <property type="match status" value="1"/>
</dbReference>
<dbReference type="Pfam" id="PF01520">
    <property type="entry name" value="Amidase_3"/>
    <property type="match status" value="1"/>
</dbReference>
<accession>A0ABS6EGB5</accession>
<evidence type="ECO:0000259" key="1">
    <source>
        <dbReference type="SMART" id="SM00646"/>
    </source>
</evidence>
<dbReference type="CDD" id="cd02696">
    <property type="entry name" value="MurNAc-LAA"/>
    <property type="match status" value="1"/>
</dbReference>
<evidence type="ECO:0000313" key="3">
    <source>
        <dbReference type="Proteomes" id="UP000726170"/>
    </source>
</evidence>
<dbReference type="PANTHER" id="PTHR30404:SF8">
    <property type="entry name" value="AUTOLYSIN PH-RELATED"/>
    <property type="match status" value="1"/>
</dbReference>
<gene>
    <name evidence="2" type="ORF">KQI86_03825</name>
</gene>
<dbReference type="Proteomes" id="UP000726170">
    <property type="component" value="Unassembled WGS sequence"/>
</dbReference>
<feature type="domain" description="MurNAc-LAA" evidence="1">
    <location>
        <begin position="70"/>
        <end position="174"/>
    </location>
</feature>
<organism evidence="2 3">
    <name type="scientific">Clostridium mobile</name>
    <dbReference type="NCBI Taxonomy" id="2841512"/>
    <lineage>
        <taxon>Bacteria</taxon>
        <taxon>Bacillati</taxon>
        <taxon>Bacillota</taxon>
        <taxon>Clostridia</taxon>
        <taxon>Eubacteriales</taxon>
        <taxon>Clostridiaceae</taxon>
        <taxon>Clostridium</taxon>
    </lineage>
</organism>
<reference evidence="2 3" key="1">
    <citation type="submission" date="2021-06" db="EMBL/GenBank/DDBJ databases">
        <authorList>
            <person name="Sun Q."/>
            <person name="Li D."/>
        </authorList>
    </citation>
    <scope>NUCLEOTIDE SEQUENCE [LARGE SCALE GENOMIC DNA]</scope>
    <source>
        <strain evidence="2 3">MSJ-11</strain>
    </source>
</reference>